<dbReference type="GO" id="GO:0016747">
    <property type="term" value="F:acyltransferase activity, transferring groups other than amino-acyl groups"/>
    <property type="evidence" value="ECO:0007669"/>
    <property type="project" value="InterPro"/>
</dbReference>
<dbReference type="InterPro" id="IPR002155">
    <property type="entry name" value="Thiolase"/>
</dbReference>
<dbReference type="PANTHER" id="PTHR43365:SF1">
    <property type="entry name" value="ACETYL-COA C-ACYLTRANSFERASE"/>
    <property type="match status" value="1"/>
</dbReference>
<evidence type="ECO:0000256" key="5">
    <source>
        <dbReference type="RuleBase" id="RU003557"/>
    </source>
</evidence>
<dbReference type="Proteomes" id="UP000188929">
    <property type="component" value="Unassembled WGS sequence"/>
</dbReference>
<dbReference type="RefSeq" id="WP_076815410.1">
    <property type="nucleotide sequence ID" value="NZ_MOMC01000015.1"/>
</dbReference>
<dbReference type="PANTHER" id="PTHR43365">
    <property type="entry name" value="BLR7806 PROTEIN"/>
    <property type="match status" value="1"/>
</dbReference>
<evidence type="ECO:0000259" key="7">
    <source>
        <dbReference type="Pfam" id="PF02803"/>
    </source>
</evidence>
<protein>
    <submittedName>
        <fullName evidence="8">Acetyl-CoA acetyltransferase</fullName>
    </submittedName>
</protein>
<sequence length="391" mass="40703">MPEVVVVDAARTPFGKRKGALSGMHAVDLLGIVQRAVFDRTGVDPSTVGQVIGGCVSQVGMQSMNVTRTAWLTAGLPFTVPSTTVDAQCGSSQQAMTLAYGLVASGAVESALACGVEVMSRVPMGSTTPRDPNAGKPVNKNYWSHYEFTSQFEGAERLAEKYGIVRADTDAFGKTSQDKAARAWAEDRFATQLVTLDAPDVDEAGKPTGTTHHVARDEGLRATTLEALGALKATGRTDGVHTAGTSSQISDGASAVLLMSREKATALGLTPMATVVDSVLVGCDPVLMLEGPIPATRLLLDRNSLTMADIDLVEINEAFASVVLAWERELKADLDSVNVNGGAIALGHPLGATGTALVAKAVHELARADKEQALVTMCCGGGLGTGTLLRR</sequence>
<comment type="similarity">
    <text evidence="1 5">Belongs to the thiolase-like superfamily. Thiolase family.</text>
</comment>
<dbReference type="OrthoDB" id="9764638at2"/>
<dbReference type="InterPro" id="IPR020610">
    <property type="entry name" value="Thiolase_AS"/>
</dbReference>
<dbReference type="STRING" id="1834516.BL253_08740"/>
<dbReference type="PIRSF" id="PIRSF000429">
    <property type="entry name" value="Ac-CoA_Ac_transf"/>
    <property type="match status" value="1"/>
</dbReference>
<dbReference type="PROSITE" id="PS00737">
    <property type="entry name" value="THIOLASE_2"/>
    <property type="match status" value="1"/>
</dbReference>
<dbReference type="NCBIfam" id="TIGR01930">
    <property type="entry name" value="AcCoA-C-Actrans"/>
    <property type="match status" value="1"/>
</dbReference>
<feature type="active site" description="Proton acceptor" evidence="4">
    <location>
        <position position="348"/>
    </location>
</feature>
<dbReference type="PROSITE" id="PS00099">
    <property type="entry name" value="THIOLASE_3"/>
    <property type="match status" value="1"/>
</dbReference>
<comment type="caution">
    <text evidence="8">The sequence shown here is derived from an EMBL/GenBank/DDBJ whole genome shotgun (WGS) entry which is preliminary data.</text>
</comment>
<feature type="active site" description="Acyl-thioester intermediate" evidence="4">
    <location>
        <position position="89"/>
    </location>
</feature>
<keyword evidence="9" id="KW-1185">Reference proteome</keyword>
<feature type="domain" description="Thiolase C-terminal" evidence="7">
    <location>
        <begin position="269"/>
        <end position="390"/>
    </location>
</feature>
<organism evidence="8 9">
    <name type="scientific">Pseudofrankia asymbiotica</name>
    <dbReference type="NCBI Taxonomy" id="1834516"/>
    <lineage>
        <taxon>Bacteria</taxon>
        <taxon>Bacillati</taxon>
        <taxon>Actinomycetota</taxon>
        <taxon>Actinomycetes</taxon>
        <taxon>Frankiales</taxon>
        <taxon>Frankiaceae</taxon>
        <taxon>Pseudofrankia</taxon>
    </lineage>
</organism>
<dbReference type="InterPro" id="IPR020613">
    <property type="entry name" value="Thiolase_CS"/>
</dbReference>
<dbReference type="Pfam" id="PF02803">
    <property type="entry name" value="Thiolase_C"/>
    <property type="match status" value="1"/>
</dbReference>
<evidence type="ECO:0000259" key="6">
    <source>
        <dbReference type="Pfam" id="PF00108"/>
    </source>
</evidence>
<gene>
    <name evidence="8" type="ORF">BL253_08740</name>
</gene>
<keyword evidence="3 5" id="KW-0012">Acyltransferase</keyword>
<feature type="domain" description="Thiolase N-terminal" evidence="6">
    <location>
        <begin position="4"/>
        <end position="262"/>
    </location>
</feature>
<reference evidence="9" key="1">
    <citation type="submission" date="2016-10" db="EMBL/GenBank/DDBJ databases">
        <title>Frankia sp. NRRL B-16386 Genome sequencing.</title>
        <authorList>
            <person name="Ghodhbane-Gtari F."/>
            <person name="Swanson E."/>
            <person name="Gueddou A."/>
            <person name="Hezbri K."/>
            <person name="Ktari K."/>
            <person name="Nouioui I."/>
            <person name="Morris K."/>
            <person name="Simpson S."/>
            <person name="Abebe-Akele F."/>
            <person name="Thomas K."/>
            <person name="Gtari M."/>
            <person name="Tisa L.S."/>
        </authorList>
    </citation>
    <scope>NUCLEOTIDE SEQUENCE [LARGE SCALE GENOMIC DNA]</scope>
    <source>
        <strain evidence="9">NRRL B-16386</strain>
    </source>
</reference>
<proteinExistence type="inferred from homology"/>
<dbReference type="SUPFAM" id="SSF53901">
    <property type="entry name" value="Thiolase-like"/>
    <property type="match status" value="2"/>
</dbReference>
<dbReference type="Gene3D" id="3.40.47.10">
    <property type="match status" value="2"/>
</dbReference>
<keyword evidence="2 5" id="KW-0808">Transferase</keyword>
<dbReference type="NCBIfam" id="NF005889">
    <property type="entry name" value="PRK07850.1"/>
    <property type="match status" value="1"/>
</dbReference>
<evidence type="ECO:0000313" key="8">
    <source>
        <dbReference type="EMBL" id="ONH31775.1"/>
    </source>
</evidence>
<dbReference type="InterPro" id="IPR020617">
    <property type="entry name" value="Thiolase_C"/>
</dbReference>
<dbReference type="InterPro" id="IPR016039">
    <property type="entry name" value="Thiolase-like"/>
</dbReference>
<evidence type="ECO:0000256" key="3">
    <source>
        <dbReference type="ARBA" id="ARBA00023315"/>
    </source>
</evidence>
<name>A0A1V2IFE3_9ACTN</name>
<dbReference type="AlphaFoldDB" id="A0A1V2IFE3"/>
<evidence type="ECO:0000256" key="2">
    <source>
        <dbReference type="ARBA" id="ARBA00022679"/>
    </source>
</evidence>
<dbReference type="InterPro" id="IPR020616">
    <property type="entry name" value="Thiolase_N"/>
</dbReference>
<dbReference type="CDD" id="cd00751">
    <property type="entry name" value="thiolase"/>
    <property type="match status" value="1"/>
</dbReference>
<accession>A0A1V2IFE3</accession>
<evidence type="ECO:0000256" key="1">
    <source>
        <dbReference type="ARBA" id="ARBA00010982"/>
    </source>
</evidence>
<evidence type="ECO:0000256" key="4">
    <source>
        <dbReference type="PIRSR" id="PIRSR000429-1"/>
    </source>
</evidence>
<feature type="active site" description="Proton acceptor" evidence="4">
    <location>
        <position position="378"/>
    </location>
</feature>
<dbReference type="EMBL" id="MOMC01000015">
    <property type="protein sequence ID" value="ONH31775.1"/>
    <property type="molecule type" value="Genomic_DNA"/>
</dbReference>
<dbReference type="Pfam" id="PF00108">
    <property type="entry name" value="Thiolase_N"/>
    <property type="match status" value="1"/>
</dbReference>
<evidence type="ECO:0000313" key="9">
    <source>
        <dbReference type="Proteomes" id="UP000188929"/>
    </source>
</evidence>